<protein>
    <submittedName>
        <fullName evidence="1">Uncharacterized protein</fullName>
    </submittedName>
</protein>
<reference evidence="1 2" key="1">
    <citation type="submission" date="2018-05" db="EMBL/GenBank/DDBJ databases">
        <title>Genetic diversity of glacier-inhabiting Cryobacterium bacteria in China and description of Cryobacterium mengkeensis sp. nov. and Arthrobacter glacialis sp. nov.</title>
        <authorList>
            <person name="Liu Q."/>
            <person name="Xin Y.-H."/>
        </authorList>
    </citation>
    <scope>NUCLEOTIDE SEQUENCE [LARGE SCALE GENOMIC DNA]</scope>
    <source>
        <strain evidence="1 2">GP3</strain>
    </source>
</reference>
<proteinExistence type="predicted"/>
<sequence>MSTKKSDWLDILVNFASFAAMILVLTFARFGLPLKIVLAFAVSLAITGGWSYYKRKLRRRPSNLKRLHVYSEKSVDEK</sequence>
<dbReference type="OrthoDB" id="4948553at2"/>
<gene>
    <name evidence="1" type="ORF">CVS29_04785</name>
</gene>
<comment type="caution">
    <text evidence="1">The sequence shown here is derived from an EMBL/GenBank/DDBJ whole genome shotgun (WGS) entry which is preliminary data.</text>
</comment>
<dbReference type="AlphaFoldDB" id="A0A2V3DTW6"/>
<organism evidence="1 2">
    <name type="scientific">Arthrobacter psychrochitiniphilus</name>
    <dbReference type="NCBI Taxonomy" id="291045"/>
    <lineage>
        <taxon>Bacteria</taxon>
        <taxon>Bacillati</taxon>
        <taxon>Actinomycetota</taxon>
        <taxon>Actinomycetes</taxon>
        <taxon>Micrococcales</taxon>
        <taxon>Micrococcaceae</taxon>
        <taxon>Arthrobacter</taxon>
    </lineage>
</organism>
<name>A0A2V3DTW6_9MICC</name>
<dbReference type="RefSeq" id="WP_110105189.1">
    <property type="nucleotide sequence ID" value="NZ_JACBZZ010000001.1"/>
</dbReference>
<evidence type="ECO:0000313" key="1">
    <source>
        <dbReference type="EMBL" id="PXA66875.1"/>
    </source>
</evidence>
<keyword evidence="2" id="KW-1185">Reference proteome</keyword>
<accession>A0A2V3DTW6</accession>
<dbReference type="Proteomes" id="UP000246303">
    <property type="component" value="Unassembled WGS sequence"/>
</dbReference>
<evidence type="ECO:0000313" key="2">
    <source>
        <dbReference type="Proteomes" id="UP000246303"/>
    </source>
</evidence>
<dbReference type="EMBL" id="QHLZ01000002">
    <property type="protein sequence ID" value="PXA66875.1"/>
    <property type="molecule type" value="Genomic_DNA"/>
</dbReference>